<proteinExistence type="predicted"/>
<dbReference type="Proteomes" id="UP000664534">
    <property type="component" value="Unassembled WGS sequence"/>
</dbReference>
<dbReference type="EMBL" id="CAJPDT010000009">
    <property type="protein sequence ID" value="CAF9911728.1"/>
    <property type="molecule type" value="Genomic_DNA"/>
</dbReference>
<organism evidence="1 2">
    <name type="scientific">Imshaugia aleurites</name>
    <dbReference type="NCBI Taxonomy" id="172621"/>
    <lineage>
        <taxon>Eukaryota</taxon>
        <taxon>Fungi</taxon>
        <taxon>Dikarya</taxon>
        <taxon>Ascomycota</taxon>
        <taxon>Pezizomycotina</taxon>
        <taxon>Lecanoromycetes</taxon>
        <taxon>OSLEUM clade</taxon>
        <taxon>Lecanoromycetidae</taxon>
        <taxon>Lecanorales</taxon>
        <taxon>Lecanorineae</taxon>
        <taxon>Parmeliaceae</taxon>
        <taxon>Imshaugia</taxon>
    </lineage>
</organism>
<comment type="caution">
    <text evidence="1">The sequence shown here is derived from an EMBL/GenBank/DDBJ whole genome shotgun (WGS) entry which is preliminary data.</text>
</comment>
<gene>
    <name evidence="1" type="ORF">IMSHALPRED_010558</name>
</gene>
<accession>A0A8H3EWS2</accession>
<evidence type="ECO:0000313" key="2">
    <source>
        <dbReference type="Proteomes" id="UP000664534"/>
    </source>
</evidence>
<dbReference type="InterPro" id="IPR011990">
    <property type="entry name" value="TPR-like_helical_dom_sf"/>
</dbReference>
<dbReference type="InterPro" id="IPR038883">
    <property type="entry name" value="AN11006-like"/>
</dbReference>
<sequence length="439" mass="49743">MQEAVSRAKPHFFDLPGELRNMVYVQLLSTRYTKVEVTYHKQGPRDSLPESMPPHHYRFHTEILYTNRQMYFEAADIFYRQNVFVSVGCGHPEYAARMIDLVTVATGHHAMNFKHHSMEIRLTPTGDNDERLHLQREQYIIAGDDVLQLRNILQGFYVKIRRSPNLQTRISTIVSVDISVRGIADIVNGNTRADNDPISVKKLLEPFRRLHNMRVRIGGHVTSFYKNSFKKCSAEQLPTAADLLYTVSSTRDEGNEALRNGELGRAVTQYGLAVNNLRWGFMRLFADPLTVDISELREIGPKLNTLQYNLGSLLASSYLGLGEYTKSYRYAQFLSLAYSDADLHSGAWYPGRPVCAKIMFTKVLAGKALGQPVQALMDLDVGLKLSPDDQAMKEERTVLCGLVRNKMDKEMQASWTCALNLRTIESKKQQDSVTAQSVA</sequence>
<dbReference type="PANTHER" id="PTHR42085:SF2">
    <property type="entry name" value="F-BOX DOMAIN-CONTAINING PROTEIN"/>
    <property type="match status" value="1"/>
</dbReference>
<reference evidence="1" key="1">
    <citation type="submission" date="2021-03" db="EMBL/GenBank/DDBJ databases">
        <authorList>
            <person name="Tagirdzhanova G."/>
        </authorList>
    </citation>
    <scope>NUCLEOTIDE SEQUENCE</scope>
</reference>
<evidence type="ECO:0000313" key="1">
    <source>
        <dbReference type="EMBL" id="CAF9911728.1"/>
    </source>
</evidence>
<dbReference type="Gene3D" id="1.25.40.10">
    <property type="entry name" value="Tetratricopeptide repeat domain"/>
    <property type="match status" value="1"/>
</dbReference>
<keyword evidence="2" id="KW-1185">Reference proteome</keyword>
<protein>
    <submittedName>
        <fullName evidence="1">Uncharacterized protein</fullName>
    </submittedName>
</protein>
<dbReference type="AlphaFoldDB" id="A0A8H3EWS2"/>
<dbReference type="PANTHER" id="PTHR42085">
    <property type="entry name" value="F-BOX DOMAIN-CONTAINING PROTEIN"/>
    <property type="match status" value="1"/>
</dbReference>
<dbReference type="OrthoDB" id="2951834at2759"/>
<dbReference type="SUPFAM" id="SSF48452">
    <property type="entry name" value="TPR-like"/>
    <property type="match status" value="1"/>
</dbReference>
<name>A0A8H3EWS2_9LECA</name>